<comment type="caution">
    <text evidence="5">The sequence shown here is derived from an EMBL/GenBank/DDBJ whole genome shotgun (WGS) entry which is preliminary data.</text>
</comment>
<keyword evidence="6" id="KW-1185">Reference proteome</keyword>
<dbReference type="EMBL" id="JAIXMP010000038">
    <property type="protein sequence ID" value="KAI9248569.1"/>
    <property type="molecule type" value="Genomic_DNA"/>
</dbReference>
<feature type="region of interest" description="Disordered" evidence="3">
    <location>
        <begin position="262"/>
        <end position="281"/>
    </location>
</feature>
<evidence type="ECO:0000313" key="6">
    <source>
        <dbReference type="Proteomes" id="UP001209540"/>
    </source>
</evidence>
<dbReference type="PANTHER" id="PTHR43158">
    <property type="entry name" value="SKFA PEPTIDE EXPORT ATP-BINDING PROTEIN SKFE"/>
    <property type="match status" value="1"/>
</dbReference>
<protein>
    <submittedName>
        <fullName evidence="5">P-loop containing nucleoside triphosphate hydrolase protein</fullName>
    </submittedName>
</protein>
<accession>A0AAD5JPL9</accession>
<keyword evidence="5" id="KW-0378">Hydrolase</keyword>
<dbReference type="Pfam" id="PF00005">
    <property type="entry name" value="ABC_tran"/>
    <property type="match status" value="1"/>
</dbReference>
<organism evidence="5 6">
    <name type="scientific">Phascolomyces articulosus</name>
    <dbReference type="NCBI Taxonomy" id="60185"/>
    <lineage>
        <taxon>Eukaryota</taxon>
        <taxon>Fungi</taxon>
        <taxon>Fungi incertae sedis</taxon>
        <taxon>Mucoromycota</taxon>
        <taxon>Mucoromycotina</taxon>
        <taxon>Mucoromycetes</taxon>
        <taxon>Mucorales</taxon>
        <taxon>Lichtheimiaceae</taxon>
        <taxon>Phascolomyces</taxon>
    </lineage>
</organism>
<dbReference type="Proteomes" id="UP001209540">
    <property type="component" value="Unassembled WGS sequence"/>
</dbReference>
<reference evidence="5" key="1">
    <citation type="journal article" date="2022" name="IScience">
        <title>Evolution of zygomycete secretomes and the origins of terrestrial fungal ecologies.</title>
        <authorList>
            <person name="Chang Y."/>
            <person name="Wang Y."/>
            <person name="Mondo S."/>
            <person name="Ahrendt S."/>
            <person name="Andreopoulos W."/>
            <person name="Barry K."/>
            <person name="Beard J."/>
            <person name="Benny G.L."/>
            <person name="Blankenship S."/>
            <person name="Bonito G."/>
            <person name="Cuomo C."/>
            <person name="Desiro A."/>
            <person name="Gervers K.A."/>
            <person name="Hundley H."/>
            <person name="Kuo A."/>
            <person name="LaButti K."/>
            <person name="Lang B.F."/>
            <person name="Lipzen A."/>
            <person name="O'Donnell K."/>
            <person name="Pangilinan J."/>
            <person name="Reynolds N."/>
            <person name="Sandor L."/>
            <person name="Smith M.E."/>
            <person name="Tsang A."/>
            <person name="Grigoriev I.V."/>
            <person name="Stajich J.E."/>
            <person name="Spatafora J.W."/>
        </authorList>
    </citation>
    <scope>NUCLEOTIDE SEQUENCE</scope>
    <source>
        <strain evidence="5">RSA 2281</strain>
    </source>
</reference>
<dbReference type="InterPro" id="IPR003593">
    <property type="entry name" value="AAA+_ATPase"/>
</dbReference>
<dbReference type="InterPro" id="IPR027417">
    <property type="entry name" value="P-loop_NTPase"/>
</dbReference>
<evidence type="ECO:0000313" key="5">
    <source>
        <dbReference type="EMBL" id="KAI9248569.1"/>
    </source>
</evidence>
<evidence type="ECO:0000259" key="4">
    <source>
        <dbReference type="PROSITE" id="PS50893"/>
    </source>
</evidence>
<dbReference type="GO" id="GO:0005524">
    <property type="term" value="F:ATP binding"/>
    <property type="evidence" value="ECO:0007669"/>
    <property type="project" value="UniProtKB-KW"/>
</dbReference>
<gene>
    <name evidence="5" type="ORF">BDA99DRAFT_525034</name>
</gene>
<proteinExistence type="predicted"/>
<evidence type="ECO:0000256" key="3">
    <source>
        <dbReference type="SAM" id="MobiDB-lite"/>
    </source>
</evidence>
<dbReference type="PROSITE" id="PS50893">
    <property type="entry name" value="ABC_TRANSPORTER_2"/>
    <property type="match status" value="1"/>
</dbReference>
<dbReference type="AlphaFoldDB" id="A0AAD5JPL9"/>
<evidence type="ECO:0000256" key="2">
    <source>
        <dbReference type="ARBA" id="ARBA00022840"/>
    </source>
</evidence>
<dbReference type="GO" id="GO:0016887">
    <property type="term" value="F:ATP hydrolysis activity"/>
    <property type="evidence" value="ECO:0007669"/>
    <property type="project" value="InterPro"/>
</dbReference>
<sequence>MSNGATTSPSSNQDLAVDVQHFTFSYGGPDILKDLNLQVKRGERVLVVGGNGHGKTTLLRILAGKRKFEGHARVFDRDAFVDAPAGVLYLGTDWAHNTHIRSDMSVDFFLSSMGSKRWPERTKKLIEVLEVDLTWRLHQLSDGQLRRVQLTMGLLQPWELLLLDEVTMDLDILVRTELLKYLRQECETRGATIIYATHIFDGLGTWMSHVVRMANGAVIAKHDVNNFPEFDAVKKYHREHGLMDSPLMALCYTWLKEDKQRPHDKAKDQLEPSTGLPHSKWDELKDDMKQYGDKYYNYWNNE</sequence>
<evidence type="ECO:0000256" key="1">
    <source>
        <dbReference type="ARBA" id="ARBA00022741"/>
    </source>
</evidence>
<dbReference type="SMART" id="SM00382">
    <property type="entry name" value="AAA"/>
    <property type="match status" value="1"/>
</dbReference>
<keyword evidence="2" id="KW-0067">ATP-binding</keyword>
<keyword evidence="1" id="KW-0547">Nucleotide-binding</keyword>
<name>A0AAD5JPL9_9FUNG</name>
<dbReference type="Gene3D" id="3.40.50.300">
    <property type="entry name" value="P-loop containing nucleotide triphosphate hydrolases"/>
    <property type="match status" value="1"/>
</dbReference>
<dbReference type="PANTHER" id="PTHR43158:SF2">
    <property type="entry name" value="SKFA PEPTIDE EXPORT ATP-BINDING PROTEIN SKFE"/>
    <property type="match status" value="1"/>
</dbReference>
<feature type="domain" description="ABC transporter" evidence="4">
    <location>
        <begin position="17"/>
        <end position="240"/>
    </location>
</feature>
<dbReference type="InterPro" id="IPR003439">
    <property type="entry name" value="ABC_transporter-like_ATP-bd"/>
</dbReference>
<reference evidence="5" key="2">
    <citation type="submission" date="2023-02" db="EMBL/GenBank/DDBJ databases">
        <authorList>
            <consortium name="DOE Joint Genome Institute"/>
            <person name="Mondo S.J."/>
            <person name="Chang Y."/>
            <person name="Wang Y."/>
            <person name="Ahrendt S."/>
            <person name="Andreopoulos W."/>
            <person name="Barry K."/>
            <person name="Beard J."/>
            <person name="Benny G.L."/>
            <person name="Blankenship S."/>
            <person name="Bonito G."/>
            <person name="Cuomo C."/>
            <person name="Desiro A."/>
            <person name="Gervers K.A."/>
            <person name="Hundley H."/>
            <person name="Kuo A."/>
            <person name="LaButti K."/>
            <person name="Lang B.F."/>
            <person name="Lipzen A."/>
            <person name="O'Donnell K."/>
            <person name="Pangilinan J."/>
            <person name="Reynolds N."/>
            <person name="Sandor L."/>
            <person name="Smith M.W."/>
            <person name="Tsang A."/>
            <person name="Grigoriev I.V."/>
            <person name="Stajich J.E."/>
            <person name="Spatafora J.W."/>
        </authorList>
    </citation>
    <scope>NUCLEOTIDE SEQUENCE</scope>
    <source>
        <strain evidence="5">RSA 2281</strain>
    </source>
</reference>
<dbReference type="SUPFAM" id="SSF52540">
    <property type="entry name" value="P-loop containing nucleoside triphosphate hydrolases"/>
    <property type="match status" value="1"/>
</dbReference>